<dbReference type="Gene3D" id="1.10.1660.10">
    <property type="match status" value="1"/>
</dbReference>
<dbReference type="GO" id="GO:0006355">
    <property type="term" value="P:regulation of DNA-templated transcription"/>
    <property type="evidence" value="ECO:0007669"/>
    <property type="project" value="InterPro"/>
</dbReference>
<dbReference type="InterPro" id="IPR009061">
    <property type="entry name" value="DNA-bd_dom_put_sf"/>
</dbReference>
<dbReference type="InterPro" id="IPR000551">
    <property type="entry name" value="MerR-type_HTH_dom"/>
</dbReference>
<accession>A0A7X9HGX9</accession>
<feature type="domain" description="HTH merR-type" evidence="2">
    <location>
        <begin position="27"/>
        <end position="85"/>
    </location>
</feature>
<feature type="transmembrane region" description="Helical" evidence="1">
    <location>
        <begin position="106"/>
        <end position="126"/>
    </location>
</feature>
<dbReference type="GO" id="GO:0003677">
    <property type="term" value="F:DNA binding"/>
    <property type="evidence" value="ECO:0007669"/>
    <property type="project" value="InterPro"/>
</dbReference>
<dbReference type="AlphaFoldDB" id="A0A7X9HGX9"/>
<protein>
    <submittedName>
        <fullName evidence="3">MerR family transcriptional regulator</fullName>
    </submittedName>
</protein>
<gene>
    <name evidence="3" type="ORF">GYA27_01180</name>
</gene>
<name>A0A7X9HGX9_UNCKA</name>
<sequence>MTEFISVEKLIDEAKNKGLNFGKGDPYNRLRYYTKIGWLPNMKRKMDNEGNVKGHYPAWALDRLLQIEELKEHGAQNDEISKKLQVKNKFQTVFSVFTEKESRNQIIMYAILSLLFVIVLNEFGILKIGKTKDEFTSSLLLQLPNQILDSGTAFMPKNQKAVFIKTPLVKSNSRIYVSFNNEYAPATRYWTSDVREYEGFLVETDSPLFENSEFSWWVTN</sequence>
<keyword evidence="1" id="KW-0812">Transmembrane</keyword>
<dbReference type="Pfam" id="PF13411">
    <property type="entry name" value="MerR_1"/>
    <property type="match status" value="1"/>
</dbReference>
<comment type="caution">
    <text evidence="3">The sequence shown here is derived from an EMBL/GenBank/DDBJ whole genome shotgun (WGS) entry which is preliminary data.</text>
</comment>
<dbReference type="SUPFAM" id="SSF46955">
    <property type="entry name" value="Putative DNA-binding domain"/>
    <property type="match status" value="1"/>
</dbReference>
<keyword evidence="1" id="KW-0472">Membrane</keyword>
<keyword evidence="1" id="KW-1133">Transmembrane helix</keyword>
<evidence type="ECO:0000313" key="4">
    <source>
        <dbReference type="Proteomes" id="UP000526033"/>
    </source>
</evidence>
<dbReference type="EMBL" id="JAAZNL010000012">
    <property type="protein sequence ID" value="NMB69801.1"/>
    <property type="molecule type" value="Genomic_DNA"/>
</dbReference>
<proteinExistence type="predicted"/>
<evidence type="ECO:0000259" key="2">
    <source>
        <dbReference type="Pfam" id="PF13411"/>
    </source>
</evidence>
<organism evidence="3 4">
    <name type="scientific">candidate division WWE3 bacterium</name>
    <dbReference type="NCBI Taxonomy" id="2053526"/>
    <lineage>
        <taxon>Bacteria</taxon>
        <taxon>Katanobacteria</taxon>
    </lineage>
</organism>
<reference evidence="3 4" key="1">
    <citation type="journal article" date="2020" name="Biotechnol. Biofuels">
        <title>New insights from the biogas microbiome by comprehensive genome-resolved metagenomics of nearly 1600 species originating from multiple anaerobic digesters.</title>
        <authorList>
            <person name="Campanaro S."/>
            <person name="Treu L."/>
            <person name="Rodriguez-R L.M."/>
            <person name="Kovalovszki A."/>
            <person name="Ziels R.M."/>
            <person name="Maus I."/>
            <person name="Zhu X."/>
            <person name="Kougias P.G."/>
            <person name="Basile A."/>
            <person name="Luo G."/>
            <person name="Schluter A."/>
            <person name="Konstantinidis K.T."/>
            <person name="Angelidaki I."/>
        </authorList>
    </citation>
    <scope>NUCLEOTIDE SEQUENCE [LARGE SCALE GENOMIC DNA]</scope>
    <source>
        <strain evidence="3">AS27yjCOA_165</strain>
    </source>
</reference>
<evidence type="ECO:0000313" key="3">
    <source>
        <dbReference type="EMBL" id="NMB69801.1"/>
    </source>
</evidence>
<evidence type="ECO:0000256" key="1">
    <source>
        <dbReference type="SAM" id="Phobius"/>
    </source>
</evidence>
<dbReference type="Proteomes" id="UP000526033">
    <property type="component" value="Unassembled WGS sequence"/>
</dbReference>